<feature type="region of interest" description="Disordered" evidence="1">
    <location>
        <begin position="219"/>
        <end position="257"/>
    </location>
</feature>
<comment type="caution">
    <text evidence="2">The sequence shown here is derived from an EMBL/GenBank/DDBJ whole genome shotgun (WGS) entry which is preliminary data.</text>
</comment>
<name>A0ABQ2EY27_9ACTN</name>
<feature type="region of interest" description="Disordered" evidence="1">
    <location>
        <begin position="279"/>
        <end position="315"/>
    </location>
</feature>
<feature type="compositionally biased region" description="Basic and acidic residues" evidence="1">
    <location>
        <begin position="237"/>
        <end position="255"/>
    </location>
</feature>
<dbReference type="EMBL" id="BMMV01000033">
    <property type="protein sequence ID" value="GGK26313.1"/>
    <property type="molecule type" value="Genomic_DNA"/>
</dbReference>
<proteinExistence type="predicted"/>
<organism evidence="2 3">
    <name type="scientific">Streptomyces camponoticapitis</name>
    <dbReference type="NCBI Taxonomy" id="1616125"/>
    <lineage>
        <taxon>Bacteria</taxon>
        <taxon>Bacillati</taxon>
        <taxon>Actinomycetota</taxon>
        <taxon>Actinomycetes</taxon>
        <taxon>Kitasatosporales</taxon>
        <taxon>Streptomycetaceae</taxon>
        <taxon>Streptomyces</taxon>
    </lineage>
</organism>
<dbReference type="PROSITE" id="PS51257">
    <property type="entry name" value="PROKAR_LIPOPROTEIN"/>
    <property type="match status" value="1"/>
</dbReference>
<evidence type="ECO:0008006" key="4">
    <source>
        <dbReference type="Google" id="ProtNLM"/>
    </source>
</evidence>
<keyword evidence="3" id="KW-1185">Reference proteome</keyword>
<protein>
    <recommendedName>
        <fullName evidence="4">Helix-turn-helix domain-containing protein</fullName>
    </recommendedName>
</protein>
<dbReference type="Proteomes" id="UP000660265">
    <property type="component" value="Unassembled WGS sequence"/>
</dbReference>
<accession>A0ABQ2EY27</accession>
<feature type="compositionally biased region" description="Basic and acidic residues" evidence="1">
    <location>
        <begin position="295"/>
        <end position="309"/>
    </location>
</feature>
<evidence type="ECO:0000256" key="1">
    <source>
        <dbReference type="SAM" id="MobiDB-lite"/>
    </source>
</evidence>
<reference evidence="3" key="1">
    <citation type="journal article" date="2019" name="Int. J. Syst. Evol. Microbiol.">
        <title>The Global Catalogue of Microorganisms (GCM) 10K type strain sequencing project: providing services to taxonomists for standard genome sequencing and annotation.</title>
        <authorList>
            <consortium name="The Broad Institute Genomics Platform"/>
            <consortium name="The Broad Institute Genome Sequencing Center for Infectious Disease"/>
            <person name="Wu L."/>
            <person name="Ma J."/>
        </authorList>
    </citation>
    <scope>NUCLEOTIDE SEQUENCE [LARGE SCALE GENOMIC DNA]</scope>
    <source>
        <strain evidence="3">CGMCC 4.7275</strain>
    </source>
</reference>
<evidence type="ECO:0000313" key="2">
    <source>
        <dbReference type="EMBL" id="GGK26313.1"/>
    </source>
</evidence>
<evidence type="ECO:0000313" key="3">
    <source>
        <dbReference type="Proteomes" id="UP000660265"/>
    </source>
</evidence>
<gene>
    <name evidence="2" type="ORF">GCM10011583_67840</name>
</gene>
<sequence length="315" mass="34118">MRNHTIRAAAATAVCGGAGCATREASGLVRRRAEAGRRLCPGCERRLLAELKAAAGLYEECGRLLGGSDQPRERTSGGPLPGMPFNMAAAEARSAFASTLWTWVGLVVEERRLSAPPRSVDALAQFLTRHADWLGAHDAAGDLSEELARVVRRARRVIDPSEARRVPIGVCVEESCAGSLAARVDPRKPQVPAEIICDADPAHRWLGHEWLQLSHRINSRRAKASSPTPGRSAAGRSAEDARPDAGSDARADSPSDTRWVSAADIARLWGIAPGSVYRHASERRWRRSTRAGRTYYHDSDVRQTLDRAGRGATAR</sequence>
<dbReference type="RefSeq" id="WP_189111507.1">
    <property type="nucleotide sequence ID" value="NZ_BMMV01000033.1"/>
</dbReference>